<keyword evidence="1" id="KW-0813">Transport</keyword>
<organism evidence="5 6">
    <name type="scientific">Streptomyces hiroshimensis</name>
    <dbReference type="NCBI Taxonomy" id="66424"/>
    <lineage>
        <taxon>Bacteria</taxon>
        <taxon>Bacillati</taxon>
        <taxon>Actinomycetota</taxon>
        <taxon>Actinomycetes</taxon>
        <taxon>Kitasatosporales</taxon>
        <taxon>Streptomycetaceae</taxon>
        <taxon>Streptomyces</taxon>
    </lineage>
</organism>
<dbReference type="InterPro" id="IPR051782">
    <property type="entry name" value="ABC_Transporter_VariousFunc"/>
</dbReference>
<dbReference type="Gene3D" id="3.40.50.300">
    <property type="entry name" value="P-loop containing nucleotide triphosphate hydrolases"/>
    <property type="match status" value="1"/>
</dbReference>
<feature type="domain" description="ABC transporter" evidence="4">
    <location>
        <begin position="9"/>
        <end position="233"/>
    </location>
</feature>
<dbReference type="RefSeq" id="WP_229899148.1">
    <property type="nucleotide sequence ID" value="NZ_BMUT01000004.1"/>
</dbReference>
<dbReference type="SMART" id="SM00382">
    <property type="entry name" value="AAA"/>
    <property type="match status" value="1"/>
</dbReference>
<keyword evidence="6" id="KW-1185">Reference proteome</keyword>
<evidence type="ECO:0000256" key="1">
    <source>
        <dbReference type="ARBA" id="ARBA00022448"/>
    </source>
</evidence>
<dbReference type="Proteomes" id="UP000659223">
    <property type="component" value="Unassembled WGS sequence"/>
</dbReference>
<dbReference type="PROSITE" id="PS50893">
    <property type="entry name" value="ABC_TRANSPORTER_2"/>
    <property type="match status" value="1"/>
</dbReference>
<dbReference type="InterPro" id="IPR003593">
    <property type="entry name" value="AAA+_ATPase"/>
</dbReference>
<protein>
    <submittedName>
        <fullName evidence="5">ABC transporter ATP-binding protein</fullName>
    </submittedName>
</protein>
<comment type="caution">
    <text evidence="5">The sequence shown here is derived from an EMBL/GenBank/DDBJ whole genome shotgun (WGS) entry which is preliminary data.</text>
</comment>
<name>A0ABQ2YB60_9ACTN</name>
<proteinExistence type="predicted"/>
<dbReference type="InterPro" id="IPR017871">
    <property type="entry name" value="ABC_transporter-like_CS"/>
</dbReference>
<dbReference type="GO" id="GO:0005524">
    <property type="term" value="F:ATP binding"/>
    <property type="evidence" value="ECO:0007669"/>
    <property type="project" value="UniProtKB-KW"/>
</dbReference>
<keyword evidence="2" id="KW-0547">Nucleotide-binding</keyword>
<dbReference type="PANTHER" id="PTHR42939">
    <property type="entry name" value="ABC TRANSPORTER ATP-BINDING PROTEIN ALBC-RELATED"/>
    <property type="match status" value="1"/>
</dbReference>
<evidence type="ECO:0000256" key="2">
    <source>
        <dbReference type="ARBA" id="ARBA00022741"/>
    </source>
</evidence>
<dbReference type="PROSITE" id="PS00211">
    <property type="entry name" value="ABC_TRANSPORTER_1"/>
    <property type="match status" value="1"/>
</dbReference>
<evidence type="ECO:0000313" key="5">
    <source>
        <dbReference type="EMBL" id="GGX77899.1"/>
    </source>
</evidence>
<evidence type="ECO:0000259" key="4">
    <source>
        <dbReference type="PROSITE" id="PS50893"/>
    </source>
</evidence>
<dbReference type="Pfam" id="PF00005">
    <property type="entry name" value="ABC_tran"/>
    <property type="match status" value="1"/>
</dbReference>
<dbReference type="EMBL" id="BMUT01000004">
    <property type="protein sequence ID" value="GGX77899.1"/>
    <property type="molecule type" value="Genomic_DNA"/>
</dbReference>
<keyword evidence="3 5" id="KW-0067">ATP-binding</keyword>
<dbReference type="CDD" id="cd03230">
    <property type="entry name" value="ABC_DR_subfamily_A"/>
    <property type="match status" value="1"/>
</dbReference>
<sequence length="303" mass="32289">MTDDPTTALRATRLGRRFRGGWALRDCDFALPAGRITALVGPNGAGKSTLFHLATGLLRPTAGELRVFGAEPGSPAARDRTAFLAQDKPLYPRFTVEETLRFGRELNGDWDQAAAERIVRAGDIPLDARVGALSQGQATRVALALAFGKRPGLLLLDEPLADLDPLVRIEAMGLVMAEVADRGITVVMSSHVLSELENACDHVLLLKQGAVRLDGDAQQLCETHVRITGLADPSTDDGLPPALDRAGVVEASVTGRQVHALLRHTGPLPGDDRWVVENPSLEDLLLAYLRSDSTPAPAPEAAA</sequence>
<dbReference type="PANTHER" id="PTHR42939:SF1">
    <property type="entry name" value="ABC TRANSPORTER ATP-BINDING PROTEIN ALBC-RELATED"/>
    <property type="match status" value="1"/>
</dbReference>
<dbReference type="SUPFAM" id="SSF52540">
    <property type="entry name" value="P-loop containing nucleoside triphosphate hydrolases"/>
    <property type="match status" value="1"/>
</dbReference>
<evidence type="ECO:0000313" key="6">
    <source>
        <dbReference type="Proteomes" id="UP000659223"/>
    </source>
</evidence>
<dbReference type="InterPro" id="IPR027417">
    <property type="entry name" value="P-loop_NTPase"/>
</dbReference>
<accession>A0ABQ2YB60</accession>
<dbReference type="InterPro" id="IPR003439">
    <property type="entry name" value="ABC_transporter-like_ATP-bd"/>
</dbReference>
<reference evidence="6" key="1">
    <citation type="journal article" date="2019" name="Int. J. Syst. Evol. Microbiol.">
        <title>The Global Catalogue of Microorganisms (GCM) 10K type strain sequencing project: providing services to taxonomists for standard genome sequencing and annotation.</title>
        <authorList>
            <consortium name="The Broad Institute Genomics Platform"/>
            <consortium name="The Broad Institute Genome Sequencing Center for Infectious Disease"/>
            <person name="Wu L."/>
            <person name="Ma J."/>
        </authorList>
    </citation>
    <scope>NUCLEOTIDE SEQUENCE [LARGE SCALE GENOMIC DNA]</scope>
    <source>
        <strain evidence="6">JCM 4586</strain>
    </source>
</reference>
<gene>
    <name evidence="5" type="ORF">GCM10010324_24290</name>
</gene>
<evidence type="ECO:0000256" key="3">
    <source>
        <dbReference type="ARBA" id="ARBA00022840"/>
    </source>
</evidence>